<comment type="caution">
    <text evidence="1">The sequence shown here is derived from an EMBL/GenBank/DDBJ whole genome shotgun (WGS) entry which is preliminary data.</text>
</comment>
<organism evidence="1 2">
    <name type="scientific">Nephila pilipes</name>
    <name type="common">Giant wood spider</name>
    <name type="synonym">Nephila maculata</name>
    <dbReference type="NCBI Taxonomy" id="299642"/>
    <lineage>
        <taxon>Eukaryota</taxon>
        <taxon>Metazoa</taxon>
        <taxon>Ecdysozoa</taxon>
        <taxon>Arthropoda</taxon>
        <taxon>Chelicerata</taxon>
        <taxon>Arachnida</taxon>
        <taxon>Araneae</taxon>
        <taxon>Araneomorphae</taxon>
        <taxon>Entelegynae</taxon>
        <taxon>Araneoidea</taxon>
        <taxon>Nephilidae</taxon>
        <taxon>Nephila</taxon>
    </lineage>
</organism>
<gene>
    <name evidence="1" type="ORF">NPIL_580481</name>
</gene>
<sequence length="118" mass="13141">MPDPTIGLAVIFTATETGLMAENYTSSIGDTSSSLGRVCCQHRATHNAPTKAAANTSVQPICFTEALFWYISEDLERRSDYIGCPRWVLRVLCWLKSAWSQSYMSLCGYHIKKSLKGK</sequence>
<name>A0A8X6Q6G7_NEPPI</name>
<dbReference type="EMBL" id="BMAW01123392">
    <property type="protein sequence ID" value="GFU03071.1"/>
    <property type="molecule type" value="Genomic_DNA"/>
</dbReference>
<proteinExistence type="predicted"/>
<reference evidence="1" key="1">
    <citation type="submission" date="2020-08" db="EMBL/GenBank/DDBJ databases">
        <title>Multicomponent nature underlies the extraordinary mechanical properties of spider dragline silk.</title>
        <authorList>
            <person name="Kono N."/>
            <person name="Nakamura H."/>
            <person name="Mori M."/>
            <person name="Yoshida Y."/>
            <person name="Ohtoshi R."/>
            <person name="Malay A.D."/>
            <person name="Moran D.A.P."/>
            <person name="Tomita M."/>
            <person name="Numata K."/>
            <person name="Arakawa K."/>
        </authorList>
    </citation>
    <scope>NUCLEOTIDE SEQUENCE</scope>
</reference>
<feature type="non-terminal residue" evidence="1">
    <location>
        <position position="1"/>
    </location>
</feature>
<accession>A0A8X6Q6G7</accession>
<evidence type="ECO:0000313" key="2">
    <source>
        <dbReference type="Proteomes" id="UP000887013"/>
    </source>
</evidence>
<dbReference type="AlphaFoldDB" id="A0A8X6Q6G7"/>
<dbReference type="Proteomes" id="UP000887013">
    <property type="component" value="Unassembled WGS sequence"/>
</dbReference>
<keyword evidence="2" id="KW-1185">Reference proteome</keyword>
<evidence type="ECO:0000313" key="1">
    <source>
        <dbReference type="EMBL" id="GFU03071.1"/>
    </source>
</evidence>
<protein>
    <submittedName>
        <fullName evidence="1">Uncharacterized protein</fullName>
    </submittedName>
</protein>